<feature type="transmembrane region" description="Helical" evidence="5">
    <location>
        <begin position="324"/>
        <end position="342"/>
    </location>
</feature>
<evidence type="ECO:0000256" key="4">
    <source>
        <dbReference type="SAM" id="Coils"/>
    </source>
</evidence>
<sequence>MLRTITTFSSLYLATLFMLFANGLLTTYLALDLESKGVGDVIISSLTSAYYAGLVIGAKFGHRLIARVGHIRSYAACAGITAATVILMALIDYTEFWLAARFLMGLMMMCQYMVIESWLNDQAEPKQRGIVFGIYMAASSLGILLGQLAISLIDPIDVRMMMIVSMFFSLCLVPLSVTRAIHPIPLKAAPLNLFYFLKTLPQILLIALFGGMMVGSFYGLGPIFATRLGLDTQDAGIYMTIAVGGSLIIQWPLGLLSDRMNRLLLVTIVALILSLLAIFINLPAISNLYIIIASFLAIALQFTFYPLAVAIANDNIDEDKRVSLSAILLMLFGIGAATGPLISGYLMEYFGAKGLYIFTLGVAGATIWLNLLRASRKLHTPVEESLPHVIMADANISPIAAATLDPRIDEEAVKEVMKNEEAEEIKAALREEIEADELEKSKSKIERYALIPYGEYSYQRFLQQYGKPDNEQES</sequence>
<dbReference type="PANTHER" id="PTHR23521:SF3">
    <property type="entry name" value="MFS TRANSPORTER"/>
    <property type="match status" value="1"/>
</dbReference>
<name>A0A2U2AGC0_9GAMM</name>
<feature type="domain" description="Major facilitator superfamily (MFS) profile" evidence="6">
    <location>
        <begin position="7"/>
        <end position="377"/>
    </location>
</feature>
<comment type="caution">
    <text evidence="7">The sequence shown here is derived from an EMBL/GenBank/DDBJ whole genome shotgun (WGS) entry which is preliminary data.</text>
</comment>
<dbReference type="InterPro" id="IPR047200">
    <property type="entry name" value="MFS_YcaD-like"/>
</dbReference>
<feature type="transmembrane region" description="Helical" evidence="5">
    <location>
        <begin position="203"/>
        <end position="225"/>
    </location>
</feature>
<organism evidence="7 8">
    <name type="scientific">Ignatzschineria ureiclastica</name>
    <dbReference type="NCBI Taxonomy" id="472582"/>
    <lineage>
        <taxon>Bacteria</taxon>
        <taxon>Pseudomonadati</taxon>
        <taxon>Pseudomonadota</taxon>
        <taxon>Gammaproteobacteria</taxon>
        <taxon>Cardiobacteriales</taxon>
        <taxon>Ignatzschineriaceae</taxon>
        <taxon>Ignatzschineria</taxon>
    </lineage>
</organism>
<dbReference type="Proteomes" id="UP000245020">
    <property type="component" value="Unassembled WGS sequence"/>
</dbReference>
<feature type="transmembrane region" description="Helical" evidence="5">
    <location>
        <begin position="354"/>
        <end position="372"/>
    </location>
</feature>
<evidence type="ECO:0000256" key="3">
    <source>
        <dbReference type="ARBA" id="ARBA00023136"/>
    </source>
</evidence>
<gene>
    <name evidence="7" type="ORF">DC083_00240</name>
</gene>
<dbReference type="Pfam" id="PF07690">
    <property type="entry name" value="MFS_1"/>
    <property type="match status" value="1"/>
</dbReference>
<dbReference type="InterPro" id="IPR036259">
    <property type="entry name" value="MFS_trans_sf"/>
</dbReference>
<dbReference type="InterPro" id="IPR011701">
    <property type="entry name" value="MFS"/>
</dbReference>
<dbReference type="PROSITE" id="PS50850">
    <property type="entry name" value="MFS"/>
    <property type="match status" value="1"/>
</dbReference>
<keyword evidence="2 5" id="KW-1133">Transmembrane helix</keyword>
<dbReference type="Gene3D" id="1.20.1250.20">
    <property type="entry name" value="MFS general substrate transporter like domains"/>
    <property type="match status" value="2"/>
</dbReference>
<keyword evidence="4" id="KW-0175">Coiled coil</keyword>
<dbReference type="OrthoDB" id="9810614at2"/>
<evidence type="ECO:0000256" key="5">
    <source>
        <dbReference type="SAM" id="Phobius"/>
    </source>
</evidence>
<dbReference type="CDD" id="cd17477">
    <property type="entry name" value="MFS_YcaD_like"/>
    <property type="match status" value="1"/>
</dbReference>
<feature type="transmembrane region" description="Helical" evidence="5">
    <location>
        <begin position="131"/>
        <end position="153"/>
    </location>
</feature>
<feature type="transmembrane region" description="Helical" evidence="5">
    <location>
        <begin position="42"/>
        <end position="61"/>
    </location>
</feature>
<feature type="transmembrane region" description="Helical" evidence="5">
    <location>
        <begin position="12"/>
        <end position="30"/>
    </location>
</feature>
<evidence type="ECO:0000313" key="8">
    <source>
        <dbReference type="Proteomes" id="UP000245020"/>
    </source>
</evidence>
<keyword evidence="8" id="KW-1185">Reference proteome</keyword>
<feature type="transmembrane region" description="Helical" evidence="5">
    <location>
        <begin position="237"/>
        <end position="256"/>
    </location>
</feature>
<accession>A0A2U2AGC0</accession>
<dbReference type="GO" id="GO:0005886">
    <property type="term" value="C:plasma membrane"/>
    <property type="evidence" value="ECO:0007669"/>
    <property type="project" value="TreeGrafter"/>
</dbReference>
<reference evidence="8" key="1">
    <citation type="submission" date="2018-05" db="EMBL/GenBank/DDBJ databases">
        <title>Ignatzschineria dubaiensis sp. nov., isolated from necrotic foot tissues of dromedaries (Camelus dromedarius) and associated maggots in Dubai, United Arab Emirates.</title>
        <authorList>
            <person name="Tsang C.C."/>
            <person name="Tang J.Y.M."/>
            <person name="Fong J.Y.H."/>
            <person name="Kinne J."/>
            <person name="Lee H.H."/>
            <person name="Joseph M."/>
            <person name="Jose S."/>
            <person name="Schuster R.K."/>
            <person name="Tang Y."/>
            <person name="Sivakumar S."/>
            <person name="Chen J.H.K."/>
            <person name="Teng J.L.L."/>
            <person name="Lau S.K.P."/>
            <person name="Wernery U."/>
            <person name="Woo P.C.Y."/>
        </authorList>
    </citation>
    <scope>NUCLEOTIDE SEQUENCE [LARGE SCALE GENOMIC DNA]</scope>
    <source>
        <strain evidence="8">KCTC 22644</strain>
    </source>
</reference>
<dbReference type="SUPFAM" id="SSF103473">
    <property type="entry name" value="MFS general substrate transporter"/>
    <property type="match status" value="1"/>
</dbReference>
<feature type="transmembrane region" description="Helical" evidence="5">
    <location>
        <begin position="288"/>
        <end position="312"/>
    </location>
</feature>
<protein>
    <submittedName>
        <fullName evidence="7">MFS transporter</fullName>
    </submittedName>
</protein>
<dbReference type="GO" id="GO:0022857">
    <property type="term" value="F:transmembrane transporter activity"/>
    <property type="evidence" value="ECO:0007669"/>
    <property type="project" value="InterPro"/>
</dbReference>
<keyword evidence="1 5" id="KW-0812">Transmembrane</keyword>
<feature type="transmembrane region" description="Helical" evidence="5">
    <location>
        <begin position="159"/>
        <end position="182"/>
    </location>
</feature>
<evidence type="ECO:0000256" key="1">
    <source>
        <dbReference type="ARBA" id="ARBA00022692"/>
    </source>
</evidence>
<evidence type="ECO:0000259" key="6">
    <source>
        <dbReference type="PROSITE" id="PS50850"/>
    </source>
</evidence>
<dbReference type="RefSeq" id="WP_109188300.1">
    <property type="nucleotide sequence ID" value="NZ_BMYA01000001.1"/>
</dbReference>
<dbReference type="InterPro" id="IPR020846">
    <property type="entry name" value="MFS_dom"/>
</dbReference>
<evidence type="ECO:0000256" key="2">
    <source>
        <dbReference type="ARBA" id="ARBA00022989"/>
    </source>
</evidence>
<feature type="transmembrane region" description="Helical" evidence="5">
    <location>
        <begin position="73"/>
        <end position="91"/>
    </location>
</feature>
<feature type="transmembrane region" description="Helical" evidence="5">
    <location>
        <begin position="263"/>
        <end position="282"/>
    </location>
</feature>
<keyword evidence="3 5" id="KW-0472">Membrane</keyword>
<dbReference type="AlphaFoldDB" id="A0A2U2AGC0"/>
<feature type="coiled-coil region" evidence="4">
    <location>
        <begin position="412"/>
        <end position="446"/>
    </location>
</feature>
<proteinExistence type="predicted"/>
<feature type="transmembrane region" description="Helical" evidence="5">
    <location>
        <begin position="97"/>
        <end position="119"/>
    </location>
</feature>
<dbReference type="PANTHER" id="PTHR23521">
    <property type="entry name" value="TRANSPORTER MFS SUPERFAMILY"/>
    <property type="match status" value="1"/>
</dbReference>
<evidence type="ECO:0000313" key="7">
    <source>
        <dbReference type="EMBL" id="PWD81667.1"/>
    </source>
</evidence>
<dbReference type="EMBL" id="QEWQ01000001">
    <property type="protein sequence ID" value="PWD81667.1"/>
    <property type="molecule type" value="Genomic_DNA"/>
</dbReference>